<dbReference type="HAMAP" id="MF_01139">
    <property type="entry name" value="ISPT"/>
    <property type="match status" value="1"/>
</dbReference>
<dbReference type="GO" id="GO:0045547">
    <property type="term" value="F:ditrans,polycis-polyprenyl diphosphate synthase [(2E,6E)-farnesyl diphosphate specific] activity"/>
    <property type="evidence" value="ECO:0007669"/>
    <property type="project" value="TreeGrafter"/>
</dbReference>
<dbReference type="InterPro" id="IPR018520">
    <property type="entry name" value="UPP_synth-like_CS"/>
</dbReference>
<dbReference type="PANTHER" id="PTHR10291:SF23">
    <property type="entry name" value="ALKYL TRANSFERASE"/>
    <property type="match status" value="1"/>
</dbReference>
<dbReference type="EC" id="2.5.1.-" evidence="2"/>
<keyword evidence="4" id="KW-1185">Reference proteome</keyword>
<organism evidence="3 4">
    <name type="scientific">Paspalum notatum var. saurae</name>
    <dbReference type="NCBI Taxonomy" id="547442"/>
    <lineage>
        <taxon>Eukaryota</taxon>
        <taxon>Viridiplantae</taxon>
        <taxon>Streptophyta</taxon>
        <taxon>Embryophyta</taxon>
        <taxon>Tracheophyta</taxon>
        <taxon>Spermatophyta</taxon>
        <taxon>Magnoliopsida</taxon>
        <taxon>Liliopsida</taxon>
        <taxon>Poales</taxon>
        <taxon>Poaceae</taxon>
        <taxon>PACMAD clade</taxon>
        <taxon>Panicoideae</taxon>
        <taxon>Andropogonodae</taxon>
        <taxon>Paspaleae</taxon>
        <taxon>Paspalinae</taxon>
        <taxon>Paspalum</taxon>
    </lineage>
</organism>
<evidence type="ECO:0000313" key="4">
    <source>
        <dbReference type="Proteomes" id="UP001341281"/>
    </source>
</evidence>
<dbReference type="SUPFAM" id="SSF64005">
    <property type="entry name" value="Undecaprenyl diphosphate synthase"/>
    <property type="match status" value="1"/>
</dbReference>
<gene>
    <name evidence="3" type="ORF">U9M48_012647</name>
</gene>
<evidence type="ECO:0000313" key="3">
    <source>
        <dbReference type="EMBL" id="WVZ62959.1"/>
    </source>
</evidence>
<protein>
    <recommendedName>
        <fullName evidence="2">Alkyl transferase</fullName>
        <ecNumber evidence="2">2.5.1.-</ecNumber>
    </recommendedName>
</protein>
<evidence type="ECO:0000256" key="2">
    <source>
        <dbReference type="RuleBase" id="RU363018"/>
    </source>
</evidence>
<dbReference type="AlphaFoldDB" id="A0AAQ3SYN8"/>
<reference evidence="3 4" key="1">
    <citation type="submission" date="2024-02" db="EMBL/GenBank/DDBJ databases">
        <title>High-quality chromosome-scale genome assembly of Pensacola bahiagrass (Paspalum notatum Flugge var. saurae).</title>
        <authorList>
            <person name="Vega J.M."/>
            <person name="Podio M."/>
            <person name="Orjuela J."/>
            <person name="Siena L.A."/>
            <person name="Pessino S.C."/>
            <person name="Combes M.C."/>
            <person name="Mariac C."/>
            <person name="Albertini E."/>
            <person name="Pupilli F."/>
            <person name="Ortiz J.P.A."/>
            <person name="Leblanc O."/>
        </authorList>
    </citation>
    <scope>NUCLEOTIDE SEQUENCE [LARGE SCALE GENOMIC DNA]</scope>
    <source>
        <strain evidence="3">R1</strain>
        <tissue evidence="3">Leaf</tissue>
    </source>
</reference>
<comment type="similarity">
    <text evidence="2">Belongs to the UPP synthase family.</text>
</comment>
<dbReference type="InterPro" id="IPR036424">
    <property type="entry name" value="UPP_synth-like_sf"/>
</dbReference>
<dbReference type="CDD" id="cd00475">
    <property type="entry name" value="Cis_IPPS"/>
    <property type="match status" value="1"/>
</dbReference>
<proteinExistence type="inferred from homology"/>
<dbReference type="EMBL" id="CP144747">
    <property type="protein sequence ID" value="WVZ62959.1"/>
    <property type="molecule type" value="Genomic_DNA"/>
</dbReference>
<accession>A0AAQ3SYN8</accession>
<dbReference type="Pfam" id="PF01255">
    <property type="entry name" value="Prenyltransf"/>
    <property type="match status" value="1"/>
</dbReference>
<dbReference type="PROSITE" id="PS01066">
    <property type="entry name" value="UPP_SYNTHASE"/>
    <property type="match status" value="1"/>
</dbReference>
<dbReference type="Proteomes" id="UP001341281">
    <property type="component" value="Chromosome 03"/>
</dbReference>
<dbReference type="Gene3D" id="3.40.1180.10">
    <property type="entry name" value="Decaprenyl diphosphate synthase-like"/>
    <property type="match status" value="2"/>
</dbReference>
<dbReference type="PANTHER" id="PTHR10291">
    <property type="entry name" value="DEHYDRODOLICHYL DIPHOSPHATE SYNTHASE FAMILY MEMBER"/>
    <property type="match status" value="1"/>
</dbReference>
<evidence type="ECO:0000256" key="1">
    <source>
        <dbReference type="ARBA" id="ARBA00022679"/>
    </source>
</evidence>
<keyword evidence="1 2" id="KW-0808">Transferase</keyword>
<sequence>MLSRFLSVTARLPDRSLHAGAAPPPPAAHALVRSGIRPESLPRHVAMVMDGNRRWAQARGLPTAEGHEAGCRALERTVRLSRDWGIRALTVFAFSQENFGRPQAEVDYVMGLIERLIRSNLDEYARTGVRLHVIGDPSRRPASLQSTAREADEACRQLAREVEGGALKPDDIDEPQLASKLATTSAVGELELSCPDLVIRTSGEQRLSNFLMWQSAYSELYFTDALWPDFDEDEYLRALKSFQARQRRFGQRNVI</sequence>
<dbReference type="NCBIfam" id="TIGR00055">
    <property type="entry name" value="uppS"/>
    <property type="match status" value="1"/>
</dbReference>
<dbReference type="GO" id="GO:0016094">
    <property type="term" value="P:polyprenol biosynthetic process"/>
    <property type="evidence" value="ECO:0007669"/>
    <property type="project" value="TreeGrafter"/>
</dbReference>
<dbReference type="InterPro" id="IPR001441">
    <property type="entry name" value="UPP_synth-like"/>
</dbReference>
<name>A0AAQ3SYN8_PASNO</name>